<dbReference type="Proteomes" id="UP001501295">
    <property type="component" value="Unassembled WGS sequence"/>
</dbReference>
<dbReference type="SUPFAM" id="SSF47090">
    <property type="entry name" value="PGBD-like"/>
    <property type="match status" value="1"/>
</dbReference>
<reference evidence="4" key="1">
    <citation type="journal article" date="2019" name="Int. J. Syst. Evol. Microbiol.">
        <title>The Global Catalogue of Microorganisms (GCM) 10K type strain sequencing project: providing services to taxonomists for standard genome sequencing and annotation.</title>
        <authorList>
            <consortium name="The Broad Institute Genomics Platform"/>
            <consortium name="The Broad Institute Genome Sequencing Center for Infectious Disease"/>
            <person name="Wu L."/>
            <person name="Ma J."/>
        </authorList>
    </citation>
    <scope>NUCLEOTIDE SEQUENCE [LARGE SCALE GENOMIC DNA]</scope>
    <source>
        <strain evidence="4">JCM 18956</strain>
    </source>
</reference>
<comment type="caution">
    <text evidence="3">The sequence shown here is derived from an EMBL/GenBank/DDBJ whole genome shotgun (WGS) entry which is preliminary data.</text>
</comment>
<evidence type="ECO:0000256" key="2">
    <source>
        <dbReference type="SAM" id="SignalP"/>
    </source>
</evidence>
<evidence type="ECO:0000313" key="3">
    <source>
        <dbReference type="EMBL" id="GAA4679157.1"/>
    </source>
</evidence>
<organism evidence="3 4">
    <name type="scientific">Frondihabitans cladoniiphilus</name>
    <dbReference type="NCBI Taxonomy" id="715785"/>
    <lineage>
        <taxon>Bacteria</taxon>
        <taxon>Bacillati</taxon>
        <taxon>Actinomycetota</taxon>
        <taxon>Actinomycetes</taxon>
        <taxon>Micrococcales</taxon>
        <taxon>Microbacteriaceae</taxon>
        <taxon>Frondihabitans</taxon>
    </lineage>
</organism>
<dbReference type="InterPro" id="IPR036366">
    <property type="entry name" value="PGBDSf"/>
</dbReference>
<proteinExistence type="predicted"/>
<dbReference type="Gene3D" id="1.10.101.10">
    <property type="entry name" value="PGBD-like superfamily/PGBD"/>
    <property type="match status" value="1"/>
</dbReference>
<evidence type="ECO:0000256" key="1">
    <source>
        <dbReference type="SAM" id="MobiDB-lite"/>
    </source>
</evidence>
<feature type="chain" id="PRO_5046453944" description="Peptidoglycan binding protein" evidence="2">
    <location>
        <begin position="19"/>
        <end position="402"/>
    </location>
</feature>
<evidence type="ECO:0000313" key="4">
    <source>
        <dbReference type="Proteomes" id="UP001501295"/>
    </source>
</evidence>
<feature type="signal peptide" evidence="2">
    <location>
        <begin position="1"/>
        <end position="18"/>
    </location>
</feature>
<gene>
    <name evidence="3" type="ORF">GCM10025780_25220</name>
</gene>
<keyword evidence="2" id="KW-0732">Signal</keyword>
<feature type="compositionally biased region" description="Low complexity" evidence="1">
    <location>
        <begin position="80"/>
        <end position="90"/>
    </location>
</feature>
<name>A0ABP8W5E8_9MICO</name>
<feature type="region of interest" description="Disordered" evidence="1">
    <location>
        <begin position="76"/>
        <end position="111"/>
    </location>
</feature>
<dbReference type="InterPro" id="IPR036365">
    <property type="entry name" value="PGBD-like_sf"/>
</dbReference>
<dbReference type="EMBL" id="BAABLM010000005">
    <property type="protein sequence ID" value="GAA4679157.1"/>
    <property type="molecule type" value="Genomic_DNA"/>
</dbReference>
<keyword evidence="4" id="KW-1185">Reference proteome</keyword>
<sequence>MVAFVAVMAVVLSGAFTAGLFVKAPTDAALEAAESVIPVIAEVEERVVSDGFAIPARLTAGATFDVVVTEASVQAGSSTPGALSGSPAGDPGSGAGDAGGGGGGGAGSSAPPERVVVTATAVAPGDTIRSGRLLGEVSGRPVFALPAGVPLYRDLLPGSQGKDVSALQRALVDLGYSRVRPSGTLDPRTLDALRRLFEGAGYRLPFIAPGVQGVALREFASIPTSDPSALTVAPVGTALSAEQSLLRLQISPAVFTATITTVQKSALGAGTPVGVAIDGASPQPAEVLTVGAFTTDPETEASGYPITVSVPAGRPLDGATIQLVPLDIPAPVPAVPAVALHQGADGSFVIVMGTADPAKSGSPGPIPSTRKVAVDVTVQKNGWAAIEANPDLPVGTRLVVNP</sequence>
<protein>
    <recommendedName>
        <fullName evidence="5">Peptidoglycan binding protein</fullName>
    </recommendedName>
</protein>
<dbReference type="RefSeq" id="WP_345376252.1">
    <property type="nucleotide sequence ID" value="NZ_BAABLM010000005.1"/>
</dbReference>
<evidence type="ECO:0008006" key="5">
    <source>
        <dbReference type="Google" id="ProtNLM"/>
    </source>
</evidence>
<feature type="compositionally biased region" description="Gly residues" evidence="1">
    <location>
        <begin position="91"/>
        <end position="107"/>
    </location>
</feature>
<accession>A0ABP8W5E8</accession>